<dbReference type="GeneID" id="98070642"/>
<accession>H1DEU3</accession>
<evidence type="ECO:0000313" key="1">
    <source>
        <dbReference type="EMBL" id="EHP49564.1"/>
    </source>
</evidence>
<dbReference type="RefSeq" id="WP_009135927.1">
    <property type="nucleotide sequence ID" value="NZ_JH594596.1"/>
</dbReference>
<dbReference type="eggNOG" id="ENOG50346WC">
    <property type="taxonomic scope" value="Bacteria"/>
</dbReference>
<dbReference type="AlphaFoldDB" id="H1DEU3"/>
<dbReference type="STRING" id="742817.HMPREF9449_00779"/>
<dbReference type="EMBL" id="ADMC01000011">
    <property type="protein sequence ID" value="EHP49564.1"/>
    <property type="molecule type" value="Genomic_DNA"/>
</dbReference>
<dbReference type="HOGENOM" id="CLU_703656_0_0_10"/>
<sequence length="392" mass="45189">MKYILGILLLIIGFVSEAQRLSVQSFRKLENDLSARGSEGRTDQNGDRCAIIKIVTTERNFVFEPDALGTMGTEQKTGEIWLYVPYGAKRLTIKHPVYGILRDYMYSEQIDKACVYELVLNTTRVLVAPETSRRWKEDDVDFSSLPQLNYNFQTSPFIVGDQAYVLFTLRKTSASYTRSIHAKDEEQSRFLGRTVRKYYHIKAHKETVSVAGFYKYDFLLKKWLDCTPPPYRTYTVEISENPSFSLGRSGSDFGLEAIGNFIFTLKRDYVYHPPFDKWLTVPTTFEQSYLVRDKIIKCSADENSMYLIHIYNPAENSLVLAEAIPQKKGFISKISVVADQVYFVISPENRKKIALTQVYLIDLDQEKVEEISEKNVSFFYKVLETSADGYKL</sequence>
<gene>
    <name evidence="1" type="ORF">HMPREF9449_00779</name>
</gene>
<name>H1DEU3_9BACT</name>
<protein>
    <submittedName>
        <fullName evidence="1">Uncharacterized protein</fullName>
    </submittedName>
</protein>
<comment type="caution">
    <text evidence="1">The sequence shown here is derived from an EMBL/GenBank/DDBJ whole genome shotgun (WGS) entry which is preliminary data.</text>
</comment>
<dbReference type="Proteomes" id="UP000004892">
    <property type="component" value="Unassembled WGS sequence"/>
</dbReference>
<organism evidence="1 2">
    <name type="scientific">Odoribacter laneus YIT 12061</name>
    <dbReference type="NCBI Taxonomy" id="742817"/>
    <lineage>
        <taxon>Bacteria</taxon>
        <taxon>Pseudomonadati</taxon>
        <taxon>Bacteroidota</taxon>
        <taxon>Bacteroidia</taxon>
        <taxon>Bacteroidales</taxon>
        <taxon>Odoribacteraceae</taxon>
        <taxon>Odoribacter</taxon>
    </lineage>
</organism>
<proteinExistence type="predicted"/>
<evidence type="ECO:0000313" key="2">
    <source>
        <dbReference type="Proteomes" id="UP000004892"/>
    </source>
</evidence>
<dbReference type="PATRIC" id="fig|742817.3.peg.830"/>
<keyword evidence="2" id="KW-1185">Reference proteome</keyword>
<reference evidence="1 2" key="1">
    <citation type="submission" date="2012-01" db="EMBL/GenBank/DDBJ databases">
        <title>The Genome Sequence of Odoribacter laneus YIT 12061.</title>
        <authorList>
            <consortium name="The Broad Institute Genome Sequencing Platform"/>
            <person name="Earl A."/>
            <person name="Ward D."/>
            <person name="Feldgarden M."/>
            <person name="Gevers D."/>
            <person name="Morotomi M."/>
            <person name="Young S.K."/>
            <person name="Zeng Q."/>
            <person name="Gargeya S."/>
            <person name="Fitzgerald M."/>
            <person name="Haas B."/>
            <person name="Abouelleil A."/>
            <person name="Alvarado L."/>
            <person name="Arachchi H.M."/>
            <person name="Berlin A."/>
            <person name="Chapman S.B."/>
            <person name="Gearin G."/>
            <person name="Goldberg J."/>
            <person name="Griggs A."/>
            <person name="Gujja S."/>
            <person name="Hansen M."/>
            <person name="Heiman D."/>
            <person name="Howarth C."/>
            <person name="Larimer J."/>
            <person name="Lui A."/>
            <person name="MacDonald P.J.P."/>
            <person name="McCowen C."/>
            <person name="Montmayeur A."/>
            <person name="Murphy C."/>
            <person name="Neiman D."/>
            <person name="Pearson M."/>
            <person name="Priest M."/>
            <person name="Roberts A."/>
            <person name="Saif S."/>
            <person name="Shea T."/>
            <person name="Sisk P."/>
            <person name="Stolte C."/>
            <person name="Sykes S."/>
            <person name="Wortman J."/>
            <person name="Nusbaum C."/>
            <person name="Birren B."/>
        </authorList>
    </citation>
    <scope>NUCLEOTIDE SEQUENCE [LARGE SCALE GENOMIC DNA]</scope>
    <source>
        <strain evidence="1 2">YIT 12061</strain>
    </source>
</reference>